<organism evidence="8 9">
    <name type="scientific">Phormidium tenue NIES-30</name>
    <dbReference type="NCBI Taxonomy" id="549789"/>
    <lineage>
        <taxon>Bacteria</taxon>
        <taxon>Bacillati</taxon>
        <taxon>Cyanobacteriota</taxon>
        <taxon>Cyanophyceae</taxon>
        <taxon>Oscillatoriophycideae</taxon>
        <taxon>Oscillatoriales</taxon>
        <taxon>Oscillatoriaceae</taxon>
        <taxon>Phormidium</taxon>
    </lineage>
</organism>
<dbReference type="AlphaFoldDB" id="A0A1U7J1G6"/>
<evidence type="ECO:0000256" key="4">
    <source>
        <dbReference type="ARBA" id="ARBA00023163"/>
    </source>
</evidence>
<reference evidence="8 9" key="1">
    <citation type="submission" date="2016-11" db="EMBL/GenBank/DDBJ databases">
        <title>Draft Genome Sequences of Nine Cyanobacterial Strains from Diverse Habitats.</title>
        <authorList>
            <person name="Zhu T."/>
            <person name="Hou S."/>
            <person name="Lu X."/>
            <person name="Hess W.R."/>
        </authorList>
    </citation>
    <scope>NUCLEOTIDE SEQUENCE [LARGE SCALE GENOMIC DNA]</scope>
    <source>
        <strain evidence="8 9">NIES-30</strain>
    </source>
</reference>
<keyword evidence="1" id="KW-0805">Transcription regulation</keyword>
<sequence>MATQTSTIRSRGMELLMQYKQSPSVHLRNRLVQLNAGLVRKIAHRVSHQCSEPYEDLEQIGYIGLIRAIERFNPGQGCAFSSFAVPYIRGEMLHFLRDRGTTVKIPRRWQDLQKESQKLQMELMRSLGRNPSDSEMAEALGVPVKEWREVKMAHKNRLPLSLDATVCQQVDSNITLGETLPDSHYQLMQALEEDRQQIQRALNQLESKTRTAIEFVFFKGLSRKEVAEKIGVSPMTVTRRIQRGVDEMIAYLQPQELRTDP</sequence>
<evidence type="ECO:0000256" key="1">
    <source>
        <dbReference type="ARBA" id="ARBA00023015"/>
    </source>
</evidence>
<evidence type="ECO:0000256" key="3">
    <source>
        <dbReference type="ARBA" id="ARBA00023125"/>
    </source>
</evidence>
<dbReference type="GO" id="GO:0006352">
    <property type="term" value="P:DNA-templated transcription initiation"/>
    <property type="evidence" value="ECO:0007669"/>
    <property type="project" value="InterPro"/>
</dbReference>
<gene>
    <name evidence="8" type="ORF">NIES30_19555</name>
</gene>
<dbReference type="GO" id="GO:0003677">
    <property type="term" value="F:DNA binding"/>
    <property type="evidence" value="ECO:0007669"/>
    <property type="project" value="UniProtKB-KW"/>
</dbReference>
<dbReference type="PANTHER" id="PTHR30385">
    <property type="entry name" value="SIGMA FACTOR F FLAGELLAR"/>
    <property type="match status" value="1"/>
</dbReference>
<dbReference type="NCBIfam" id="NF005644">
    <property type="entry name" value="PRK07408.1"/>
    <property type="match status" value="1"/>
</dbReference>
<evidence type="ECO:0000313" key="8">
    <source>
        <dbReference type="EMBL" id="OKH45714.1"/>
    </source>
</evidence>
<dbReference type="OrthoDB" id="1185556at2"/>
<dbReference type="InterPro" id="IPR013325">
    <property type="entry name" value="RNA_pol_sigma_r2"/>
</dbReference>
<proteinExistence type="predicted"/>
<dbReference type="Pfam" id="PF04539">
    <property type="entry name" value="Sigma70_r3"/>
    <property type="match status" value="1"/>
</dbReference>
<dbReference type="Proteomes" id="UP000185557">
    <property type="component" value="Unassembled WGS sequence"/>
</dbReference>
<dbReference type="InterPro" id="IPR013324">
    <property type="entry name" value="RNA_pol_sigma_r3/r4-like"/>
</dbReference>
<evidence type="ECO:0000259" key="6">
    <source>
        <dbReference type="Pfam" id="PF04542"/>
    </source>
</evidence>
<dbReference type="Gene3D" id="1.10.10.10">
    <property type="entry name" value="Winged helix-like DNA-binding domain superfamily/Winged helix DNA-binding domain"/>
    <property type="match status" value="2"/>
</dbReference>
<dbReference type="CDD" id="cd06171">
    <property type="entry name" value="Sigma70_r4"/>
    <property type="match status" value="1"/>
</dbReference>
<dbReference type="InterPro" id="IPR013249">
    <property type="entry name" value="RNA_pol_sigma70_r4_t2"/>
</dbReference>
<feature type="domain" description="RNA polymerase sigma-70 region 2" evidence="6">
    <location>
        <begin position="31"/>
        <end position="100"/>
    </location>
</feature>
<keyword evidence="4" id="KW-0804">Transcription</keyword>
<dbReference type="PANTHER" id="PTHR30385:SF4">
    <property type="entry name" value="RNA POLYMERASE SIGMA-E FACTOR"/>
    <property type="match status" value="1"/>
</dbReference>
<keyword evidence="2" id="KW-0731">Sigma factor</keyword>
<dbReference type="EMBL" id="MRCG01000016">
    <property type="protein sequence ID" value="OKH45714.1"/>
    <property type="molecule type" value="Genomic_DNA"/>
</dbReference>
<accession>A0A1U7J1G6</accession>
<dbReference type="SUPFAM" id="SSF88659">
    <property type="entry name" value="Sigma3 and sigma4 domains of RNA polymerase sigma factors"/>
    <property type="match status" value="2"/>
</dbReference>
<dbReference type="GO" id="GO:0016987">
    <property type="term" value="F:sigma factor activity"/>
    <property type="evidence" value="ECO:0007669"/>
    <property type="project" value="UniProtKB-KW"/>
</dbReference>
<dbReference type="RefSeq" id="WP_073610120.1">
    <property type="nucleotide sequence ID" value="NZ_MRCG01000016.1"/>
</dbReference>
<evidence type="ECO:0000259" key="7">
    <source>
        <dbReference type="Pfam" id="PF08281"/>
    </source>
</evidence>
<keyword evidence="3" id="KW-0238">DNA-binding</keyword>
<dbReference type="STRING" id="549789.NIES30_19555"/>
<dbReference type="InterPro" id="IPR007627">
    <property type="entry name" value="RNA_pol_sigma70_r2"/>
</dbReference>
<dbReference type="Gene3D" id="1.10.1740.10">
    <property type="match status" value="1"/>
</dbReference>
<evidence type="ECO:0000313" key="9">
    <source>
        <dbReference type="Proteomes" id="UP000185557"/>
    </source>
</evidence>
<feature type="domain" description="RNA polymerase sigma factor 70 region 4 type 2" evidence="7">
    <location>
        <begin position="195"/>
        <end position="245"/>
    </location>
</feature>
<dbReference type="NCBIfam" id="TIGR02937">
    <property type="entry name" value="sigma70-ECF"/>
    <property type="match status" value="1"/>
</dbReference>
<dbReference type="Pfam" id="PF04542">
    <property type="entry name" value="Sigma70_r2"/>
    <property type="match status" value="1"/>
</dbReference>
<dbReference type="Pfam" id="PF08281">
    <property type="entry name" value="Sigma70_r4_2"/>
    <property type="match status" value="1"/>
</dbReference>
<dbReference type="SUPFAM" id="SSF88946">
    <property type="entry name" value="Sigma2 domain of RNA polymerase sigma factors"/>
    <property type="match status" value="1"/>
</dbReference>
<comment type="caution">
    <text evidence="8">The sequence shown here is derived from an EMBL/GenBank/DDBJ whole genome shotgun (WGS) entry which is preliminary data.</text>
</comment>
<name>A0A1U7J1G6_9CYAN</name>
<keyword evidence="9" id="KW-1185">Reference proteome</keyword>
<protein>
    <submittedName>
        <fullName evidence="8">RNA polymerase subunit sigma</fullName>
    </submittedName>
</protein>
<evidence type="ECO:0000256" key="2">
    <source>
        <dbReference type="ARBA" id="ARBA00023082"/>
    </source>
</evidence>
<evidence type="ECO:0000259" key="5">
    <source>
        <dbReference type="Pfam" id="PF04539"/>
    </source>
</evidence>
<dbReference type="InterPro" id="IPR007624">
    <property type="entry name" value="RNA_pol_sigma70_r3"/>
</dbReference>
<dbReference type="InterPro" id="IPR014284">
    <property type="entry name" value="RNA_pol_sigma-70_dom"/>
</dbReference>
<feature type="domain" description="RNA polymerase sigma-70 region 3" evidence="5">
    <location>
        <begin position="118"/>
        <end position="185"/>
    </location>
</feature>
<dbReference type="InterPro" id="IPR036388">
    <property type="entry name" value="WH-like_DNA-bd_sf"/>
</dbReference>